<dbReference type="PANTHER" id="PTHR14845:SF0">
    <property type="entry name" value="DUF4515 DOMAIN-CONTAINING PROTEIN"/>
    <property type="match status" value="1"/>
</dbReference>
<reference evidence="3 4" key="1">
    <citation type="journal article" date="2019" name="Sci. Data">
        <title>Hybrid genome assembly and annotation of Danionella translucida.</title>
        <authorList>
            <person name="Kadobianskyi M."/>
            <person name="Schulze L."/>
            <person name="Schuelke M."/>
            <person name="Judkewitz B."/>
        </authorList>
    </citation>
    <scope>NUCLEOTIDE SEQUENCE [LARGE SCALE GENOMIC DNA]</scope>
    <source>
        <strain evidence="3 4">Bolton</strain>
    </source>
</reference>
<dbReference type="Proteomes" id="UP000316079">
    <property type="component" value="Unassembled WGS sequence"/>
</dbReference>
<dbReference type="STRING" id="623744.A0A553MWC3"/>
<sequence>MANKKNTSKPQEDVNASSGGESQREILLQMEYDTLRGNLGSLKMKVEQLYPLRKLDQYVSMRKENEFLQNEVSLTQVESEQFISFLSQTQEKRQAAIATRSDRSHEELQDLQRQRKNMQEKHKEQASGVQREIMQMQNQLAKLNNEIADLKDVKTLVALKGDFLKKKITCDKEAQENLRALMVSADEMASQSLVSYMTEVFNENKRVREVLESLLQRVNILLRQQETLLTHRRQLLLEQKHVQKLIAQRFPQSSKPLSPKQRNHTKPPEKHQQLKPVQLQ</sequence>
<dbReference type="PANTHER" id="PTHR14845">
    <property type="entry name" value="COILED-COIL DOMAIN-CONTAINING 166"/>
    <property type="match status" value="1"/>
</dbReference>
<keyword evidence="1" id="KW-0175">Coiled coil</keyword>
<accession>A0A553MWC3</accession>
<protein>
    <recommendedName>
        <fullName evidence="5">DUF4515 domain-containing protein</fullName>
    </recommendedName>
</protein>
<evidence type="ECO:0000313" key="4">
    <source>
        <dbReference type="Proteomes" id="UP000316079"/>
    </source>
</evidence>
<organism evidence="3 4">
    <name type="scientific">Danionella cerebrum</name>
    <dbReference type="NCBI Taxonomy" id="2873325"/>
    <lineage>
        <taxon>Eukaryota</taxon>
        <taxon>Metazoa</taxon>
        <taxon>Chordata</taxon>
        <taxon>Craniata</taxon>
        <taxon>Vertebrata</taxon>
        <taxon>Euteleostomi</taxon>
        <taxon>Actinopterygii</taxon>
        <taxon>Neopterygii</taxon>
        <taxon>Teleostei</taxon>
        <taxon>Ostariophysi</taxon>
        <taxon>Cypriniformes</taxon>
        <taxon>Danionidae</taxon>
        <taxon>Danioninae</taxon>
        <taxon>Danionella</taxon>
    </lineage>
</organism>
<keyword evidence="4" id="KW-1185">Reference proteome</keyword>
<name>A0A553MWC3_9TELE</name>
<dbReference type="AlphaFoldDB" id="A0A553MWC3"/>
<feature type="region of interest" description="Disordered" evidence="2">
    <location>
        <begin position="1"/>
        <end position="22"/>
    </location>
</feature>
<comment type="caution">
    <text evidence="3">The sequence shown here is derived from an EMBL/GenBank/DDBJ whole genome shotgun (WGS) entry which is preliminary data.</text>
</comment>
<evidence type="ECO:0000256" key="1">
    <source>
        <dbReference type="SAM" id="Coils"/>
    </source>
</evidence>
<feature type="compositionally biased region" description="Polar residues" evidence="2">
    <location>
        <begin position="1"/>
        <end position="21"/>
    </location>
</feature>
<evidence type="ECO:0000313" key="3">
    <source>
        <dbReference type="EMBL" id="TRY57484.1"/>
    </source>
</evidence>
<dbReference type="OrthoDB" id="2129492at2759"/>
<evidence type="ECO:0008006" key="5">
    <source>
        <dbReference type="Google" id="ProtNLM"/>
    </source>
</evidence>
<proteinExistence type="predicted"/>
<feature type="coiled-coil region" evidence="1">
    <location>
        <begin position="101"/>
        <end position="153"/>
    </location>
</feature>
<feature type="region of interest" description="Disordered" evidence="2">
    <location>
        <begin position="249"/>
        <end position="280"/>
    </location>
</feature>
<dbReference type="EMBL" id="SRMA01027236">
    <property type="protein sequence ID" value="TRY57484.1"/>
    <property type="molecule type" value="Genomic_DNA"/>
</dbReference>
<evidence type="ECO:0000256" key="2">
    <source>
        <dbReference type="SAM" id="MobiDB-lite"/>
    </source>
</evidence>
<gene>
    <name evidence="3" type="ORF">DNTS_014231</name>
</gene>